<comment type="caution">
    <text evidence="1">The sequence shown here is derived from an EMBL/GenBank/DDBJ whole genome shotgun (WGS) entry which is preliminary data.</text>
</comment>
<dbReference type="AlphaFoldDB" id="A0A0E9N006"/>
<reference evidence="1 2" key="1">
    <citation type="submission" date="2015-04" db="EMBL/GenBank/DDBJ databases">
        <title>Whole genome shotgun sequence of Flavihumibacter petaseus NBRC 106054.</title>
        <authorList>
            <person name="Miyazawa S."/>
            <person name="Hosoyama A."/>
            <person name="Hashimoto M."/>
            <person name="Noguchi M."/>
            <person name="Tsuchikane K."/>
            <person name="Ohji S."/>
            <person name="Yamazoe A."/>
            <person name="Ichikawa N."/>
            <person name="Kimura A."/>
            <person name="Fujita N."/>
        </authorList>
    </citation>
    <scope>NUCLEOTIDE SEQUENCE [LARGE SCALE GENOMIC DNA]</scope>
    <source>
        <strain evidence="1 2">NBRC 106054</strain>
    </source>
</reference>
<gene>
    <name evidence="1" type="ORF">FPE01S_02_04420</name>
</gene>
<dbReference type="Proteomes" id="UP000033121">
    <property type="component" value="Unassembled WGS sequence"/>
</dbReference>
<evidence type="ECO:0000313" key="1">
    <source>
        <dbReference type="EMBL" id="GAO43337.1"/>
    </source>
</evidence>
<accession>A0A0E9N006</accession>
<dbReference type="EMBL" id="BBWV01000002">
    <property type="protein sequence ID" value="GAO43337.1"/>
    <property type="molecule type" value="Genomic_DNA"/>
</dbReference>
<sequence>MKRSEFIKSHWTETTFVDTLLNTKDSLIIHSKNAMGFTRQKIDIKNVTGRVQHSYTNYIDTNGLIAYREHWSFTCQNTDPNDYDGILDNYRRYVYDSKGTLISEYVHDLSTGTWRYNYLYTDNGDRYSKSLRIKRNEFWAD</sequence>
<protein>
    <submittedName>
        <fullName evidence="1">Uncharacterized protein</fullName>
    </submittedName>
</protein>
<proteinExistence type="predicted"/>
<evidence type="ECO:0000313" key="2">
    <source>
        <dbReference type="Proteomes" id="UP000033121"/>
    </source>
</evidence>
<name>A0A0E9N006_9BACT</name>
<organism evidence="1 2">
    <name type="scientific">Flavihumibacter petaseus NBRC 106054</name>
    <dbReference type="NCBI Taxonomy" id="1220578"/>
    <lineage>
        <taxon>Bacteria</taxon>
        <taxon>Pseudomonadati</taxon>
        <taxon>Bacteroidota</taxon>
        <taxon>Chitinophagia</taxon>
        <taxon>Chitinophagales</taxon>
        <taxon>Chitinophagaceae</taxon>
        <taxon>Flavihumibacter</taxon>
    </lineage>
</organism>
<keyword evidence="2" id="KW-1185">Reference proteome</keyword>